<gene>
    <name evidence="2" type="ORF">PGLA2088_LOCUS19279</name>
</gene>
<organism evidence="2 3">
    <name type="scientific">Polarella glacialis</name>
    <name type="common">Dinoflagellate</name>
    <dbReference type="NCBI Taxonomy" id="89957"/>
    <lineage>
        <taxon>Eukaryota</taxon>
        <taxon>Sar</taxon>
        <taxon>Alveolata</taxon>
        <taxon>Dinophyceae</taxon>
        <taxon>Suessiales</taxon>
        <taxon>Suessiaceae</taxon>
        <taxon>Polarella</taxon>
    </lineage>
</organism>
<evidence type="ECO:0000313" key="3">
    <source>
        <dbReference type="Proteomes" id="UP000626109"/>
    </source>
</evidence>
<feature type="non-terminal residue" evidence="2">
    <location>
        <position position="1"/>
    </location>
</feature>
<feature type="region of interest" description="Disordered" evidence="1">
    <location>
        <begin position="106"/>
        <end position="145"/>
    </location>
</feature>
<dbReference type="EMBL" id="CAJNNW010024996">
    <property type="protein sequence ID" value="CAE8675175.1"/>
    <property type="molecule type" value="Genomic_DNA"/>
</dbReference>
<name>A0A813JH66_POLGL</name>
<protein>
    <submittedName>
        <fullName evidence="2">Uncharacterized protein</fullName>
    </submittedName>
</protein>
<accession>A0A813JH66</accession>
<dbReference type="AlphaFoldDB" id="A0A813JH66"/>
<feature type="non-terminal residue" evidence="2">
    <location>
        <position position="145"/>
    </location>
</feature>
<evidence type="ECO:0000256" key="1">
    <source>
        <dbReference type="SAM" id="MobiDB-lite"/>
    </source>
</evidence>
<feature type="compositionally biased region" description="Low complexity" evidence="1">
    <location>
        <begin position="108"/>
        <end position="132"/>
    </location>
</feature>
<proteinExistence type="predicted"/>
<sequence>HVLVLCVALYPVHTSLRNQGSKSELKEQIYRAGLEKVVKYNRPNEQSIVQSFTFSTRTVQSFTVLGGGGETWQLQLMAAPKKQPSQHRWPAVGTLQFSLVSATGYEATSDTKTTPTTQTTPTTTSNTCNTYNKNKKTEQEQQEQQ</sequence>
<comment type="caution">
    <text evidence="2">The sequence shown here is derived from an EMBL/GenBank/DDBJ whole genome shotgun (WGS) entry which is preliminary data.</text>
</comment>
<reference evidence="2" key="1">
    <citation type="submission" date="2021-02" db="EMBL/GenBank/DDBJ databases">
        <authorList>
            <person name="Dougan E. K."/>
            <person name="Rhodes N."/>
            <person name="Thang M."/>
            <person name="Chan C."/>
        </authorList>
    </citation>
    <scope>NUCLEOTIDE SEQUENCE</scope>
</reference>
<evidence type="ECO:0000313" key="2">
    <source>
        <dbReference type="EMBL" id="CAE8675175.1"/>
    </source>
</evidence>
<dbReference type="Proteomes" id="UP000626109">
    <property type="component" value="Unassembled WGS sequence"/>
</dbReference>